<feature type="transmembrane region" description="Helical" evidence="1">
    <location>
        <begin position="417"/>
        <end position="435"/>
    </location>
</feature>
<dbReference type="RefSeq" id="WP_069947121.1">
    <property type="nucleotide sequence ID" value="NZ_CP014143.1"/>
</dbReference>
<feature type="transmembrane region" description="Helical" evidence="1">
    <location>
        <begin position="12"/>
        <end position="35"/>
    </location>
</feature>
<dbReference type="AlphaFoldDB" id="A0A1C9W7B9"/>
<feature type="transmembrane region" description="Helical" evidence="1">
    <location>
        <begin position="318"/>
        <end position="337"/>
    </location>
</feature>
<keyword evidence="3" id="KW-1185">Reference proteome</keyword>
<proteinExistence type="predicted"/>
<keyword evidence="1" id="KW-0472">Membrane</keyword>
<accession>A0A1C9W7B9</accession>
<keyword evidence="1" id="KW-0812">Transmembrane</keyword>
<dbReference type="OrthoDB" id="5411175at2"/>
<name>A0A1C9W7B9_9GAMM</name>
<feature type="transmembrane region" description="Helical" evidence="1">
    <location>
        <begin position="391"/>
        <end position="411"/>
    </location>
</feature>
<keyword evidence="1" id="KW-1133">Transmembrane helix</keyword>
<evidence type="ECO:0000313" key="2">
    <source>
        <dbReference type="EMBL" id="AOS97054.1"/>
    </source>
</evidence>
<feature type="transmembrane region" description="Helical" evidence="1">
    <location>
        <begin position="273"/>
        <end position="298"/>
    </location>
</feature>
<dbReference type="EMBL" id="CP014143">
    <property type="protein sequence ID" value="AOS97054.1"/>
    <property type="molecule type" value="Genomic_DNA"/>
</dbReference>
<feature type="transmembrane region" description="Helical" evidence="1">
    <location>
        <begin position="357"/>
        <end position="379"/>
    </location>
</feature>
<dbReference type="Proteomes" id="UP000095672">
    <property type="component" value="Chromosome"/>
</dbReference>
<evidence type="ECO:0000256" key="1">
    <source>
        <dbReference type="SAM" id="Phobius"/>
    </source>
</evidence>
<feature type="transmembrane region" description="Helical" evidence="1">
    <location>
        <begin position="233"/>
        <end position="253"/>
    </location>
</feature>
<gene>
    <name evidence="2" type="ORF">AUP74_01619</name>
</gene>
<dbReference type="KEGG" id="micc:AUP74_01619"/>
<dbReference type="STRING" id="1769779.AUP74_01619"/>
<organism evidence="2 3">
    <name type="scientific">Microbulbifer aggregans</name>
    <dbReference type="NCBI Taxonomy" id="1769779"/>
    <lineage>
        <taxon>Bacteria</taxon>
        <taxon>Pseudomonadati</taxon>
        <taxon>Pseudomonadota</taxon>
        <taxon>Gammaproteobacteria</taxon>
        <taxon>Cellvibrionales</taxon>
        <taxon>Microbulbiferaceae</taxon>
        <taxon>Microbulbifer</taxon>
    </lineage>
</organism>
<sequence>MNGLFESLPLWLWFLLALLALFAARGPVHQGILALSRFIHQVLRLAASAISSTEQRLQQRNNEVLLARARDGVEWQIDREFTRVEATVKRELSRYPALHRRLCEQLTAVDEDYVRSAEVPPEPTNWPKAIRAVAEIPAKEDPVVRDVLEIIHSSMRKAEAKALEAYRESARERHQLLKRMMPGWRSILTSLGRVNRNVESVIQRAQTVDRHMERYEGLLQAGERESRRLTFSAMAQFLISSLMLLVAGGAAVLNVHLLSTPLEAILVAESSGFPMAVSAATVLVALQLALGVFILDTLRITRLFPAIGSLADGVRARLFWLLLGLLGALGMVGAALASSGGLSPAATEVEAVTMTGWAAAAIRAGLALVLPLALAFSAVPLESFVNSLRTVIGLCSVLLLRVISVALRVLGALVLRGGAILVRIYDIVIFLPLWLEHKLVSRRRVAPEGHTEGAGSGG</sequence>
<evidence type="ECO:0000313" key="3">
    <source>
        <dbReference type="Proteomes" id="UP000095672"/>
    </source>
</evidence>
<dbReference type="PATRIC" id="fig|1769779.3.peg.1619"/>
<reference evidence="3" key="1">
    <citation type="submission" date="2016-01" db="EMBL/GenBank/DDBJ databases">
        <title>Complete genome sequence of Microbulbifer sp. CCB-MM1, a halophile isolated from Matang Mangrove Forest, Perak.</title>
        <authorList>
            <person name="Moh T.H."/>
            <person name="Dinesh B."/>
            <person name="Lau N.-S."/>
            <person name="Go F."/>
            <person name="Alexander Chong S.-C."/>
        </authorList>
    </citation>
    <scope>NUCLEOTIDE SEQUENCE [LARGE SCALE GENOMIC DNA]</scope>
    <source>
        <strain evidence="3">CCB-MM1</strain>
    </source>
</reference>
<protein>
    <submittedName>
        <fullName evidence="2">Uncharacterized protein</fullName>
    </submittedName>
</protein>